<name>A0A261UN52_9BORD</name>
<dbReference type="EMBL" id="NEVS01000004">
    <property type="protein sequence ID" value="OZI63306.1"/>
    <property type="molecule type" value="Genomic_DNA"/>
</dbReference>
<dbReference type="Gene3D" id="3.40.190.10">
    <property type="entry name" value="Periplasmic binding protein-like II"/>
    <property type="match status" value="1"/>
</dbReference>
<dbReference type="CDD" id="cd13578">
    <property type="entry name" value="PBP2_Bug27"/>
    <property type="match status" value="1"/>
</dbReference>
<dbReference type="OrthoDB" id="8678477at2"/>
<dbReference type="PANTHER" id="PTHR42928:SF5">
    <property type="entry name" value="BLR1237 PROTEIN"/>
    <property type="match status" value="1"/>
</dbReference>
<dbReference type="PANTHER" id="PTHR42928">
    <property type="entry name" value="TRICARBOXYLATE-BINDING PROTEIN"/>
    <property type="match status" value="1"/>
</dbReference>
<evidence type="ECO:0000256" key="1">
    <source>
        <dbReference type="ARBA" id="ARBA00006987"/>
    </source>
</evidence>
<comment type="caution">
    <text evidence="2">The sequence shown here is derived from an EMBL/GenBank/DDBJ whole genome shotgun (WGS) entry which is preliminary data.</text>
</comment>
<dbReference type="SUPFAM" id="SSF53850">
    <property type="entry name" value="Periplasmic binding protein-like II"/>
    <property type="match status" value="1"/>
</dbReference>
<comment type="similarity">
    <text evidence="1">Belongs to the UPF0065 (bug) family.</text>
</comment>
<proteinExistence type="inferred from homology"/>
<reference evidence="3" key="1">
    <citation type="submission" date="2017-05" db="EMBL/GenBank/DDBJ databases">
        <title>Complete and WGS of Bordetella genogroups.</title>
        <authorList>
            <person name="Spilker T."/>
            <person name="Lipuma J."/>
        </authorList>
    </citation>
    <scope>NUCLEOTIDE SEQUENCE [LARGE SCALE GENOMIC DNA]</scope>
    <source>
        <strain evidence="3">AU8856</strain>
    </source>
</reference>
<gene>
    <name evidence="2" type="ORF">CAL28_11790</name>
</gene>
<dbReference type="Pfam" id="PF03401">
    <property type="entry name" value="TctC"/>
    <property type="match status" value="1"/>
</dbReference>
<sequence>MAALALGTAGMTGAWAQGDAHTYPSAPIKLIVPFAPGGFTDVVARMLAEKLTPELGQPVVVENRMGAGSTIGTDFVAKAAPDGYTLVLVSTTHVIGPWLYKKLPYDAIKSFAPITKLVDSPYVLVVNPKVPVKTVGELIALAKAKPGRLDYASSGNGSSQHLAAALFATMADVKINHVPYRGSGQALSDIIGGQVSMGFLGVTAALPQIAAGRLRALAVTTRERSADLPDVPTLDEAGVKGYEANIWLGLLAPAGTPKPILDKLHDATAKVMKGPEAAKALATAGLTLSLSSESEFEALLKSESAKWGKVVRDTGATVN</sequence>
<organism evidence="2 3">
    <name type="scientific">Bordetella genomosp. 11</name>
    <dbReference type="NCBI Taxonomy" id="1416808"/>
    <lineage>
        <taxon>Bacteria</taxon>
        <taxon>Pseudomonadati</taxon>
        <taxon>Pseudomonadota</taxon>
        <taxon>Betaproteobacteria</taxon>
        <taxon>Burkholderiales</taxon>
        <taxon>Alcaligenaceae</taxon>
        <taxon>Bordetella</taxon>
    </lineage>
</organism>
<dbReference type="InterPro" id="IPR042100">
    <property type="entry name" value="Bug_dom1"/>
</dbReference>
<keyword evidence="3" id="KW-1185">Reference proteome</keyword>
<evidence type="ECO:0000313" key="2">
    <source>
        <dbReference type="EMBL" id="OZI63306.1"/>
    </source>
</evidence>
<protein>
    <submittedName>
        <fullName evidence="2">MFS transporter</fullName>
    </submittedName>
</protein>
<accession>A0A261UN52</accession>
<dbReference type="AlphaFoldDB" id="A0A261UN52"/>
<evidence type="ECO:0000313" key="3">
    <source>
        <dbReference type="Proteomes" id="UP000215767"/>
    </source>
</evidence>
<dbReference type="InterPro" id="IPR005064">
    <property type="entry name" value="BUG"/>
</dbReference>
<dbReference type="PIRSF" id="PIRSF017082">
    <property type="entry name" value="YflP"/>
    <property type="match status" value="1"/>
</dbReference>
<dbReference type="Gene3D" id="3.40.190.150">
    <property type="entry name" value="Bordetella uptake gene, domain 1"/>
    <property type="match status" value="1"/>
</dbReference>
<dbReference type="Proteomes" id="UP000215767">
    <property type="component" value="Unassembled WGS sequence"/>
</dbReference>